<protein>
    <recommendedName>
        <fullName evidence="4">ABC transporter substrate-binding protein</fullName>
    </recommendedName>
</protein>
<dbReference type="OrthoDB" id="9782846at2"/>
<dbReference type="Pfam" id="PF13416">
    <property type="entry name" value="SBP_bac_8"/>
    <property type="match status" value="1"/>
</dbReference>
<dbReference type="InterPro" id="IPR006059">
    <property type="entry name" value="SBP"/>
</dbReference>
<evidence type="ECO:0000313" key="3">
    <source>
        <dbReference type="Proteomes" id="UP000053557"/>
    </source>
</evidence>
<dbReference type="SUPFAM" id="SSF53850">
    <property type="entry name" value="Periplasmic binding protein-like II"/>
    <property type="match status" value="1"/>
</dbReference>
<comment type="caution">
    <text evidence="2">The sequence shown here is derived from an EMBL/GenBank/DDBJ whole genome shotgun (WGS) entry which is preliminary data.</text>
</comment>
<feature type="chain" id="PRO_5039009585" description="ABC transporter substrate-binding protein" evidence="1">
    <location>
        <begin position="23"/>
        <end position="426"/>
    </location>
</feature>
<evidence type="ECO:0008006" key="4">
    <source>
        <dbReference type="Google" id="ProtNLM"/>
    </source>
</evidence>
<dbReference type="Proteomes" id="UP000053557">
    <property type="component" value="Unassembled WGS sequence"/>
</dbReference>
<keyword evidence="3" id="KW-1185">Reference proteome</keyword>
<dbReference type="PANTHER" id="PTHR43649">
    <property type="entry name" value="ARABINOSE-BINDING PROTEIN-RELATED"/>
    <property type="match status" value="1"/>
</dbReference>
<proteinExistence type="predicted"/>
<dbReference type="PANTHER" id="PTHR43649:SF30">
    <property type="entry name" value="ABC TRANSPORTER SUBSTRATE-BINDING PROTEIN"/>
    <property type="match status" value="1"/>
</dbReference>
<evidence type="ECO:0000313" key="2">
    <source>
        <dbReference type="EMBL" id="KUO97321.1"/>
    </source>
</evidence>
<evidence type="ECO:0000256" key="1">
    <source>
        <dbReference type="SAM" id="SignalP"/>
    </source>
</evidence>
<dbReference type="EMBL" id="LPVJ01000002">
    <property type="protein sequence ID" value="KUO97321.1"/>
    <property type="molecule type" value="Genomic_DNA"/>
</dbReference>
<sequence>MKAKWTTWMVALAAGSYCVVNASQGAVQAQTQPIQQVTLWESHNGGPVADAMTYLVNWFNRTHPGIHVTIDVTKASTKALAALAAGNPPVLAEISHYDGSFLNAHALLSLNPYIMGKGGVSAKQMYPSVWSNGEVGNQHYRIMADAKVSQLTYNTKMFRQAGIKSTPETWAQLASDLAIIKRKFPTVVPLAYKDSSAHILPPFLANGGQLFLPGSNQHKTDFLSPAAYETFNYFRTLYAKHEMIFAHGANIRSDFGAGKIAVADGTSAGYEKILEAVHGRFPVGVFAYPKGSSGHTANLVQGLGFVMMMDHTKAQDAAAATFIKWWFRDGPQVYWGEHSGFPPETRSAASHIPASYKATHPGTSVAISELASPYTIPRPVPNAYNEVQSVLDSYFYKAVTGQMSVKMALTQLQQQADAYLSGSAQL</sequence>
<dbReference type="InterPro" id="IPR050490">
    <property type="entry name" value="Bact_solute-bd_prot1"/>
</dbReference>
<reference evidence="2 3" key="1">
    <citation type="submission" date="2015-12" db="EMBL/GenBank/DDBJ databases">
        <title>Draft genome sequence of Acidibacillus ferrooxidans ITV001, isolated from a chalcopyrite acid mine drainage site in Brazil.</title>
        <authorList>
            <person name="Dall'Agnol H."/>
            <person name="Nancucheo I."/>
            <person name="Johnson B."/>
            <person name="Oliveira R."/>
            <person name="Leite L."/>
            <person name="Pylro V."/>
            <person name="Nunes G.L."/>
            <person name="Tzotzos G."/>
            <person name="Fernandes G.R."/>
            <person name="Dutra J."/>
            <person name="Orellana S.C."/>
            <person name="Oliveira G."/>
        </authorList>
    </citation>
    <scope>NUCLEOTIDE SEQUENCE [LARGE SCALE GENOMIC DNA]</scope>
    <source>
        <strain evidence="3">ITV01</strain>
    </source>
</reference>
<dbReference type="RefSeq" id="WP_067711111.1">
    <property type="nucleotide sequence ID" value="NZ_LPVJ01000002.1"/>
</dbReference>
<keyword evidence="1" id="KW-0732">Signal</keyword>
<organism evidence="2 3">
    <name type="scientific">Ferroacidibacillus organovorans</name>
    <dbReference type="NCBI Taxonomy" id="1765683"/>
    <lineage>
        <taxon>Bacteria</taxon>
        <taxon>Bacillati</taxon>
        <taxon>Bacillota</taxon>
        <taxon>Bacilli</taxon>
        <taxon>Bacillales</taxon>
        <taxon>Alicyclobacillaceae</taxon>
        <taxon>Ferroacidibacillus</taxon>
    </lineage>
</organism>
<feature type="signal peptide" evidence="1">
    <location>
        <begin position="1"/>
        <end position="22"/>
    </location>
</feature>
<dbReference type="AlphaFoldDB" id="A0A117SYR2"/>
<name>A0A117SYR2_9BACL</name>
<dbReference type="Gene3D" id="3.40.190.10">
    <property type="entry name" value="Periplasmic binding protein-like II"/>
    <property type="match status" value="1"/>
</dbReference>
<gene>
    <name evidence="2" type="ORF">ATW55_04555</name>
</gene>
<accession>A0A117SYR2</accession>